<dbReference type="Pfam" id="PF06114">
    <property type="entry name" value="Peptidase_M78"/>
    <property type="match status" value="1"/>
</dbReference>
<dbReference type="EMBL" id="JAHCVJ010000003">
    <property type="protein sequence ID" value="MBT0664516.1"/>
    <property type="molecule type" value="Genomic_DNA"/>
</dbReference>
<protein>
    <submittedName>
        <fullName evidence="2">ImmA/IrrE family metallo-endopeptidase</fullName>
    </submittedName>
</protein>
<evidence type="ECO:0000259" key="1">
    <source>
        <dbReference type="Pfam" id="PF06114"/>
    </source>
</evidence>
<dbReference type="RefSeq" id="WP_214171287.1">
    <property type="nucleotide sequence ID" value="NZ_JAHCVJ010000003.1"/>
</dbReference>
<dbReference type="Proteomes" id="UP000811899">
    <property type="component" value="Unassembled WGS sequence"/>
</dbReference>
<dbReference type="InterPro" id="IPR010359">
    <property type="entry name" value="IrrE_HExxH"/>
</dbReference>
<comment type="caution">
    <text evidence="2">The sequence shown here is derived from an EMBL/GenBank/DDBJ whole genome shotgun (WGS) entry which is preliminary data.</text>
</comment>
<name>A0AAW4L0N6_9BACT</name>
<gene>
    <name evidence="2" type="ORF">KI809_09410</name>
</gene>
<organism evidence="2 3">
    <name type="scientific">Geoanaerobacter pelophilus</name>
    <dbReference type="NCBI Taxonomy" id="60036"/>
    <lineage>
        <taxon>Bacteria</taxon>
        <taxon>Pseudomonadati</taxon>
        <taxon>Thermodesulfobacteriota</taxon>
        <taxon>Desulfuromonadia</taxon>
        <taxon>Geobacterales</taxon>
        <taxon>Geobacteraceae</taxon>
        <taxon>Geoanaerobacter</taxon>
    </lineage>
</organism>
<dbReference type="AlphaFoldDB" id="A0AAW4L0N6"/>
<proteinExistence type="predicted"/>
<feature type="domain" description="IrrE N-terminal-like" evidence="1">
    <location>
        <begin position="101"/>
        <end position="212"/>
    </location>
</feature>
<evidence type="ECO:0000313" key="3">
    <source>
        <dbReference type="Proteomes" id="UP000811899"/>
    </source>
</evidence>
<reference evidence="2 3" key="1">
    <citation type="submission" date="2021-05" db="EMBL/GenBank/DDBJ databases">
        <title>The draft genome of Geobacter pelophilus DSM 12255.</title>
        <authorList>
            <person name="Xu Z."/>
            <person name="Masuda Y."/>
            <person name="Itoh H."/>
            <person name="Senoo K."/>
        </authorList>
    </citation>
    <scope>NUCLEOTIDE SEQUENCE [LARGE SCALE GENOMIC DNA]</scope>
    <source>
        <strain evidence="2 3">DSM 12255</strain>
    </source>
</reference>
<accession>A0AAW4L0N6</accession>
<keyword evidence="3" id="KW-1185">Reference proteome</keyword>
<evidence type="ECO:0000313" key="2">
    <source>
        <dbReference type="EMBL" id="MBT0664516.1"/>
    </source>
</evidence>
<sequence>MPKIIRDSTGKFRQRPHYEQGELDMECEKIVCEFLRSLYGKIEFPIATDDITKLIEKHTSDFDQYADLSEYGESVEGLTEFFPKGKPKVSISAKLSEASNYENRFRTTMTHELGHVIFHDYLYKMELIESGAASIQICKRDDIISKSKYAGARDWMEWQAGYACGAFLMPASHLKKTVDNFLATKGADTDGLIDAVVTRFQVSKDAARVRLSVTNHLK</sequence>